<organism evidence="2 3">
    <name type="scientific">Scytonema hofmannii FACHB-248</name>
    <dbReference type="NCBI Taxonomy" id="1842502"/>
    <lineage>
        <taxon>Bacteria</taxon>
        <taxon>Bacillati</taxon>
        <taxon>Cyanobacteriota</taxon>
        <taxon>Cyanophyceae</taxon>
        <taxon>Nostocales</taxon>
        <taxon>Scytonemataceae</taxon>
        <taxon>Scytonema</taxon>
    </lineage>
</organism>
<keyword evidence="3" id="KW-1185">Reference proteome</keyword>
<evidence type="ECO:0000259" key="1">
    <source>
        <dbReference type="Pfam" id="PF18735"/>
    </source>
</evidence>
<dbReference type="RefSeq" id="WP_029635777.1">
    <property type="nucleotide sequence ID" value="NZ_JACJTA010000023.1"/>
</dbReference>
<sequence>MNTTSVESFKKEINKVREYFKHIQYVNDLVVYTVSQTDNEQIKALLNTLKDHHRSFRTDQRIFEYKASIISLYGLLEKYIEIWIKEYLDSLSGLVIEYNQIDEKIRNNHFELSLKLISTITSRESAKYQHLTKEEVLEKLNKCIVNPTSYKFNTEAFVLSSGNLKHKQIVKLFELINVNLNEVFKKNQTLIEYIRNEKQIKNIANINTDTLYNTINDLVERRNQIAHGSEILDILSISQLEAYLDFLETYCQAIFETLIEEFIKQESIYTFQKIEKGFQIFGNKILAFEIENYRIKVGDILIIETTEGNFYKKPILTIELNKVSSTELIITEKTKIAVSVEPKIKENQTFYIVKQ</sequence>
<reference evidence="2 3" key="1">
    <citation type="journal article" date="2020" name="ISME J.">
        <title>Comparative genomics reveals insights into cyanobacterial evolution and habitat adaptation.</title>
        <authorList>
            <person name="Chen M.Y."/>
            <person name="Teng W.K."/>
            <person name="Zhao L."/>
            <person name="Hu C.X."/>
            <person name="Zhou Y.K."/>
            <person name="Han B.P."/>
            <person name="Song L.R."/>
            <person name="Shu W.S."/>
        </authorList>
    </citation>
    <scope>NUCLEOTIDE SEQUENCE [LARGE SCALE GENOMIC DNA]</scope>
    <source>
        <strain evidence="2 3">FACHB-248</strain>
    </source>
</reference>
<feature type="domain" description="RiboL-PSP-HEPN" evidence="1">
    <location>
        <begin position="39"/>
        <end position="259"/>
    </location>
</feature>
<dbReference type="Pfam" id="PF18735">
    <property type="entry name" value="HEPN_RiboL-PSP"/>
    <property type="match status" value="1"/>
</dbReference>
<protein>
    <recommendedName>
        <fullName evidence="1">RiboL-PSP-HEPN domain-containing protein</fullName>
    </recommendedName>
</protein>
<evidence type="ECO:0000313" key="3">
    <source>
        <dbReference type="Proteomes" id="UP000660380"/>
    </source>
</evidence>
<gene>
    <name evidence="2" type="ORF">H6G81_13025</name>
</gene>
<evidence type="ECO:0000313" key="2">
    <source>
        <dbReference type="EMBL" id="MBD2605429.1"/>
    </source>
</evidence>
<accession>A0ABR8GQG0</accession>
<dbReference type="InterPro" id="IPR041519">
    <property type="entry name" value="HEPN_RiboL-PSP"/>
</dbReference>
<comment type="caution">
    <text evidence="2">The sequence shown here is derived from an EMBL/GenBank/DDBJ whole genome shotgun (WGS) entry which is preliminary data.</text>
</comment>
<name>A0ABR8GQG0_9CYAN</name>
<dbReference type="Proteomes" id="UP000660380">
    <property type="component" value="Unassembled WGS sequence"/>
</dbReference>
<dbReference type="EMBL" id="JACJTA010000023">
    <property type="protein sequence ID" value="MBD2605429.1"/>
    <property type="molecule type" value="Genomic_DNA"/>
</dbReference>
<proteinExistence type="predicted"/>